<sequence length="54" mass="5807">MTYFGIERSVIGSFAIHMGGPLMGSTRRPYPRAIDTRCKPAVLSLIGADSHGLT</sequence>
<dbReference type="KEGG" id="hara:AArcS_2594"/>
<dbReference type="Proteomes" id="UP000663586">
    <property type="component" value="Chromosome"/>
</dbReference>
<protein>
    <submittedName>
        <fullName evidence="1">Uncharacterized protein</fullName>
    </submittedName>
</protein>
<proteinExistence type="predicted"/>
<evidence type="ECO:0000313" key="1">
    <source>
        <dbReference type="EMBL" id="QSG03790.1"/>
    </source>
</evidence>
<organism evidence="1 2">
    <name type="scientific">Natranaeroarchaeum sulfidigenes</name>
    <dbReference type="NCBI Taxonomy" id="2784880"/>
    <lineage>
        <taxon>Archaea</taxon>
        <taxon>Methanobacteriati</taxon>
        <taxon>Methanobacteriota</taxon>
        <taxon>Stenosarchaea group</taxon>
        <taxon>Halobacteria</taxon>
        <taxon>Halobacteriales</taxon>
        <taxon>Natronoarchaeaceae</taxon>
        <taxon>Natranaeroarchaeum</taxon>
    </lineage>
</organism>
<keyword evidence="2" id="KW-1185">Reference proteome</keyword>
<reference evidence="1" key="1">
    <citation type="submission" date="2020-11" db="EMBL/GenBank/DDBJ databases">
        <title>Carbohydrate-dependent, anaerobic sulfur respiration: A novel catabolism in halophilic archaea.</title>
        <authorList>
            <person name="Sorokin D.Y."/>
            <person name="Messina E."/>
            <person name="Smedile F."/>
            <person name="La Cono V."/>
            <person name="Hallsworth J.E."/>
            <person name="Yakimov M.M."/>
        </authorList>
    </citation>
    <scope>NUCLEOTIDE SEQUENCE</scope>
    <source>
        <strain evidence="1">AArc-S</strain>
    </source>
</reference>
<gene>
    <name evidence="1" type="ORF">AArcS_2594</name>
</gene>
<evidence type="ECO:0000313" key="2">
    <source>
        <dbReference type="Proteomes" id="UP000663586"/>
    </source>
</evidence>
<dbReference type="AlphaFoldDB" id="A0A897MNP0"/>
<dbReference type="EMBL" id="CP064786">
    <property type="protein sequence ID" value="QSG03790.1"/>
    <property type="molecule type" value="Genomic_DNA"/>
</dbReference>
<accession>A0A897MNP0</accession>
<name>A0A897MNP0_9EURY</name>